<sequence>MKRVSRRTFLAATGMTALAAAAAPAASAAGSENCFAAETKNVQLIGTVTDAGQVVSGMVIDYSSNPLVTVSGVDNDTYTVHAVNNLDAALAGTDIVSYGDYEIDRKIVKTEVKGSRVTVYFDQSEGATLCYTSASRNYPGELDYTVTQNKPVTLSVLGLFGQEYTTDYFCDNTVQDEEVAKFTSEIVPGGINYQLYKPAGGADKLVVWFHGNGEGDMLGSNNNVAQVLGNRGTVAWASDEFQAILGGAYVMAFQAPDTWYYAQRDGLLDQAAAEIRAVISVYGIDPAKVLLSGCSAGGYMSTRMLIAHPDLFAAAMINCPALDVATDRGGQTPTDDELRSIKASGVPVWLVQGATDSSVATDECSKRMFGLLTEGETLTETRIAQADPNNSALTTWETADGLYKLSLYDTTPDAMLCFAEDYDLDGVTTQVQYSNHWSWIYTLRNNPQDASGTHIVNWAVAQL</sequence>
<dbReference type="GO" id="GO:0006508">
    <property type="term" value="P:proteolysis"/>
    <property type="evidence" value="ECO:0007669"/>
    <property type="project" value="InterPro"/>
</dbReference>
<dbReference type="InterPro" id="IPR006311">
    <property type="entry name" value="TAT_signal"/>
</dbReference>
<dbReference type="Gene3D" id="2.60.40.2180">
    <property type="match status" value="1"/>
</dbReference>
<dbReference type="GO" id="GO:0008236">
    <property type="term" value="F:serine-type peptidase activity"/>
    <property type="evidence" value="ECO:0007669"/>
    <property type="project" value="InterPro"/>
</dbReference>
<dbReference type="InterPro" id="IPR001375">
    <property type="entry name" value="Peptidase_S9_cat"/>
</dbReference>
<dbReference type="SUPFAM" id="SSF53474">
    <property type="entry name" value="alpha/beta-Hydrolases"/>
    <property type="match status" value="1"/>
</dbReference>
<feature type="domain" description="Peptidase S9 prolyl oligopeptidase catalytic" evidence="3">
    <location>
        <begin position="267"/>
        <end position="327"/>
    </location>
</feature>
<protein>
    <submittedName>
        <fullName evidence="4">Prolyl oligopeptidase family serine peptidase</fullName>
    </submittedName>
</protein>
<evidence type="ECO:0000256" key="2">
    <source>
        <dbReference type="SAM" id="SignalP"/>
    </source>
</evidence>
<keyword evidence="1 2" id="KW-0732">Signal</keyword>
<gene>
    <name evidence="4" type="ORF">H9890_03680</name>
</gene>
<name>A0A9D1Q9P4_9FIRM</name>
<reference evidence="4" key="1">
    <citation type="journal article" date="2021" name="PeerJ">
        <title>Extensive microbial diversity within the chicken gut microbiome revealed by metagenomics and culture.</title>
        <authorList>
            <person name="Gilroy R."/>
            <person name="Ravi A."/>
            <person name="Getino M."/>
            <person name="Pursley I."/>
            <person name="Horton D.L."/>
            <person name="Alikhan N.F."/>
            <person name="Baker D."/>
            <person name="Gharbi K."/>
            <person name="Hall N."/>
            <person name="Watson M."/>
            <person name="Adriaenssens E.M."/>
            <person name="Foster-Nyarko E."/>
            <person name="Jarju S."/>
            <person name="Secka A."/>
            <person name="Antonio M."/>
            <person name="Oren A."/>
            <person name="Chaudhuri R.R."/>
            <person name="La Ragione R."/>
            <person name="Hildebrand F."/>
            <person name="Pallen M.J."/>
        </authorList>
    </citation>
    <scope>NUCLEOTIDE SEQUENCE</scope>
    <source>
        <strain evidence="4">ChiHcolR34-3080</strain>
    </source>
</reference>
<evidence type="ECO:0000259" key="3">
    <source>
        <dbReference type="Pfam" id="PF00326"/>
    </source>
</evidence>
<dbReference type="PROSITE" id="PS51318">
    <property type="entry name" value="TAT"/>
    <property type="match status" value="1"/>
</dbReference>
<dbReference type="AlphaFoldDB" id="A0A9D1Q9P4"/>
<dbReference type="PANTHER" id="PTHR43037">
    <property type="entry name" value="UNNAMED PRODUCT-RELATED"/>
    <property type="match status" value="1"/>
</dbReference>
<proteinExistence type="predicted"/>
<evidence type="ECO:0000313" key="5">
    <source>
        <dbReference type="Proteomes" id="UP000823933"/>
    </source>
</evidence>
<dbReference type="Proteomes" id="UP000823933">
    <property type="component" value="Unassembled WGS sequence"/>
</dbReference>
<comment type="caution">
    <text evidence="4">The sequence shown here is derived from an EMBL/GenBank/DDBJ whole genome shotgun (WGS) entry which is preliminary data.</text>
</comment>
<accession>A0A9D1Q9P4</accession>
<dbReference type="PANTHER" id="PTHR43037:SF1">
    <property type="entry name" value="BLL1128 PROTEIN"/>
    <property type="match status" value="1"/>
</dbReference>
<dbReference type="Gene3D" id="3.40.50.1820">
    <property type="entry name" value="alpha/beta hydrolase"/>
    <property type="match status" value="1"/>
</dbReference>
<reference evidence="4" key="2">
    <citation type="submission" date="2021-04" db="EMBL/GenBank/DDBJ databases">
        <authorList>
            <person name="Gilroy R."/>
        </authorList>
    </citation>
    <scope>NUCLEOTIDE SEQUENCE</scope>
    <source>
        <strain evidence="4">ChiHcolR34-3080</strain>
    </source>
</reference>
<dbReference type="InterPro" id="IPR029058">
    <property type="entry name" value="AB_hydrolase_fold"/>
</dbReference>
<feature type="signal peptide" evidence="2">
    <location>
        <begin position="1"/>
        <end position="28"/>
    </location>
</feature>
<dbReference type="Pfam" id="PF00326">
    <property type="entry name" value="Peptidase_S9"/>
    <property type="match status" value="1"/>
</dbReference>
<evidence type="ECO:0000313" key="4">
    <source>
        <dbReference type="EMBL" id="HIW08488.1"/>
    </source>
</evidence>
<dbReference type="EMBL" id="DXHQ01000041">
    <property type="protein sequence ID" value="HIW08488.1"/>
    <property type="molecule type" value="Genomic_DNA"/>
</dbReference>
<feature type="chain" id="PRO_5039609168" evidence="2">
    <location>
        <begin position="29"/>
        <end position="463"/>
    </location>
</feature>
<dbReference type="InterPro" id="IPR050955">
    <property type="entry name" value="Plant_Biomass_Hydrol_Est"/>
</dbReference>
<organism evidence="4 5">
    <name type="scientific">Candidatus Faecalibacterium intestinigallinarum</name>
    <dbReference type="NCBI Taxonomy" id="2838581"/>
    <lineage>
        <taxon>Bacteria</taxon>
        <taxon>Bacillati</taxon>
        <taxon>Bacillota</taxon>
        <taxon>Clostridia</taxon>
        <taxon>Eubacteriales</taxon>
        <taxon>Oscillospiraceae</taxon>
        <taxon>Faecalibacterium</taxon>
    </lineage>
</organism>
<evidence type="ECO:0000256" key="1">
    <source>
        <dbReference type="ARBA" id="ARBA00022729"/>
    </source>
</evidence>